<dbReference type="Proteomes" id="UP001162501">
    <property type="component" value="Chromosome 21"/>
</dbReference>
<proteinExistence type="predicted"/>
<dbReference type="EMBL" id="OX596105">
    <property type="protein sequence ID" value="CAN0058506.1"/>
    <property type="molecule type" value="Genomic_DNA"/>
</dbReference>
<reference evidence="1" key="2">
    <citation type="submission" date="2025-03" db="EMBL/GenBank/DDBJ databases">
        <authorList>
            <consortium name="ELIXIR-Norway"/>
            <consortium name="Elixir Norway"/>
        </authorList>
    </citation>
    <scope>NUCLEOTIDE SEQUENCE</scope>
</reference>
<evidence type="ECO:0000313" key="1">
    <source>
        <dbReference type="EMBL" id="CAN0058506.1"/>
    </source>
</evidence>
<protein>
    <submittedName>
        <fullName evidence="1">Uncharacterized protein</fullName>
    </submittedName>
</protein>
<organism evidence="1 2">
    <name type="scientific">Rangifer tarandus platyrhynchus</name>
    <name type="common">Svalbard reindeer</name>
    <dbReference type="NCBI Taxonomy" id="3082113"/>
    <lineage>
        <taxon>Eukaryota</taxon>
        <taxon>Metazoa</taxon>
        <taxon>Chordata</taxon>
        <taxon>Craniata</taxon>
        <taxon>Vertebrata</taxon>
        <taxon>Euteleostomi</taxon>
        <taxon>Mammalia</taxon>
        <taxon>Eutheria</taxon>
        <taxon>Laurasiatheria</taxon>
        <taxon>Artiodactyla</taxon>
        <taxon>Ruminantia</taxon>
        <taxon>Pecora</taxon>
        <taxon>Cervidae</taxon>
        <taxon>Odocoileinae</taxon>
        <taxon>Rangifer</taxon>
    </lineage>
</organism>
<gene>
    <name evidence="1" type="ORF">MRATA1EN22A_LOCUS11401</name>
</gene>
<accession>A0AC59YXH3</accession>
<reference evidence="1" key="1">
    <citation type="submission" date="2023-05" db="EMBL/GenBank/DDBJ databases">
        <authorList>
            <consortium name="ELIXIR-Norway"/>
        </authorList>
    </citation>
    <scope>NUCLEOTIDE SEQUENCE</scope>
</reference>
<sequence>MSVGLPQKIQPRQPRTYRKRREDSSHPRRRHAAVSSQAPSQLCPYSPACLSSIMKVLLAAVFVLLCTVALCSYAQERVYTPPNCCFTYISGKIPHRNVVNYFKTSSNCARPGIIFLTRRGQYVCGNPADSWVQKYIRDLKKSP</sequence>
<evidence type="ECO:0000313" key="2">
    <source>
        <dbReference type="Proteomes" id="UP001162501"/>
    </source>
</evidence>
<name>A0AC59YXH3_RANTA</name>